<dbReference type="SUPFAM" id="SSF57850">
    <property type="entry name" value="RING/U-box"/>
    <property type="match status" value="1"/>
</dbReference>
<comment type="caution">
    <text evidence="10">The sequence shown here is derived from an EMBL/GenBank/DDBJ whole genome shotgun (WGS) entry which is preliminary data.</text>
</comment>
<evidence type="ECO:0000259" key="8">
    <source>
        <dbReference type="PROSITE" id="PS50006"/>
    </source>
</evidence>
<dbReference type="SUPFAM" id="SSF49879">
    <property type="entry name" value="SMAD/FHA domain"/>
    <property type="match status" value="1"/>
</dbReference>
<dbReference type="FunFam" id="2.60.200.20:FF:000030">
    <property type="entry name" value="FHA domain-containing protein"/>
    <property type="match status" value="1"/>
</dbReference>
<dbReference type="InterPro" id="IPR008984">
    <property type="entry name" value="SMAD_FHA_dom_sf"/>
</dbReference>
<feature type="domain" description="FHA" evidence="8">
    <location>
        <begin position="479"/>
        <end position="542"/>
    </location>
</feature>
<dbReference type="Pfam" id="PF00498">
    <property type="entry name" value="FHA"/>
    <property type="match status" value="1"/>
</dbReference>
<keyword evidence="1" id="KW-0808">Transferase</keyword>
<feature type="compositionally biased region" description="Low complexity" evidence="7">
    <location>
        <begin position="281"/>
        <end position="292"/>
    </location>
</feature>
<dbReference type="Gene3D" id="3.30.40.10">
    <property type="entry name" value="Zinc/RING finger domain, C3HC4 (zinc finger)"/>
    <property type="match status" value="1"/>
</dbReference>
<proteinExistence type="predicted"/>
<feature type="compositionally biased region" description="Acidic residues" evidence="7">
    <location>
        <begin position="300"/>
        <end position="313"/>
    </location>
</feature>
<dbReference type="InterPro" id="IPR001841">
    <property type="entry name" value="Znf_RING"/>
</dbReference>
<dbReference type="PANTHER" id="PTHR15067">
    <property type="entry name" value="E3 UBIQUITIN-PROTEIN LIGASE RNF8"/>
    <property type="match status" value="1"/>
</dbReference>
<dbReference type="Gene3D" id="2.60.200.20">
    <property type="match status" value="1"/>
</dbReference>
<keyword evidence="2" id="KW-0479">Metal-binding</keyword>
<dbReference type="PROSITE" id="PS50006">
    <property type="entry name" value="FHA_DOMAIN"/>
    <property type="match status" value="1"/>
</dbReference>
<feature type="compositionally biased region" description="Low complexity" evidence="7">
    <location>
        <begin position="54"/>
        <end position="86"/>
    </location>
</feature>
<dbReference type="GO" id="GO:0061630">
    <property type="term" value="F:ubiquitin protein ligase activity"/>
    <property type="evidence" value="ECO:0007669"/>
    <property type="project" value="TreeGrafter"/>
</dbReference>
<evidence type="ECO:0000256" key="3">
    <source>
        <dbReference type="ARBA" id="ARBA00022771"/>
    </source>
</evidence>
<evidence type="ECO:0000256" key="1">
    <source>
        <dbReference type="ARBA" id="ARBA00022679"/>
    </source>
</evidence>
<evidence type="ECO:0000256" key="7">
    <source>
        <dbReference type="SAM" id="MobiDB-lite"/>
    </source>
</evidence>
<feature type="region of interest" description="Disordered" evidence="7">
    <location>
        <begin position="117"/>
        <end position="179"/>
    </location>
</feature>
<evidence type="ECO:0000313" key="11">
    <source>
        <dbReference type="Proteomes" id="UP000568158"/>
    </source>
</evidence>
<dbReference type="GO" id="GO:0005829">
    <property type="term" value="C:cytosol"/>
    <property type="evidence" value="ECO:0007669"/>
    <property type="project" value="TreeGrafter"/>
</dbReference>
<evidence type="ECO:0000256" key="6">
    <source>
        <dbReference type="PROSITE-ProRule" id="PRU00175"/>
    </source>
</evidence>
<evidence type="ECO:0000313" key="10">
    <source>
        <dbReference type="EMBL" id="KAF6016041.1"/>
    </source>
</evidence>
<organism evidence="10 11">
    <name type="scientific">Dekkera bruxellensis</name>
    <name type="common">Brettanomyces custersii</name>
    <dbReference type="NCBI Taxonomy" id="5007"/>
    <lineage>
        <taxon>Eukaryota</taxon>
        <taxon>Fungi</taxon>
        <taxon>Dikarya</taxon>
        <taxon>Ascomycota</taxon>
        <taxon>Saccharomycotina</taxon>
        <taxon>Pichiomycetes</taxon>
        <taxon>Pichiales</taxon>
        <taxon>Pichiaceae</taxon>
        <taxon>Brettanomyces</taxon>
    </lineage>
</organism>
<feature type="compositionally biased region" description="Basic and acidic residues" evidence="7">
    <location>
        <begin position="336"/>
        <end position="350"/>
    </location>
</feature>
<protein>
    <submittedName>
        <fullName evidence="10">Uncharacterized protein</fullName>
    </submittedName>
</protein>
<dbReference type="EMBL" id="JABCYN010000004">
    <property type="protein sequence ID" value="KAF6016041.1"/>
    <property type="molecule type" value="Genomic_DNA"/>
</dbReference>
<dbReference type="InterPro" id="IPR000253">
    <property type="entry name" value="FHA_dom"/>
</dbReference>
<reference evidence="10 11" key="1">
    <citation type="journal article" date="2020" name="Appl. Microbiol. Biotechnol.">
        <title>Targeted gene deletion in Brettanomyces bruxellensis with an expression-free CRISPR-Cas9 system.</title>
        <authorList>
            <person name="Varela C."/>
            <person name="Bartel C."/>
            <person name="Onetto C."/>
            <person name="Borneman A."/>
        </authorList>
    </citation>
    <scope>NUCLEOTIDE SEQUENCE [LARGE SCALE GENOMIC DNA]</scope>
    <source>
        <strain evidence="10 11">AWRI1613</strain>
    </source>
</reference>
<dbReference type="Pfam" id="PF17123">
    <property type="entry name" value="zf-RING_11"/>
    <property type="match status" value="1"/>
</dbReference>
<dbReference type="Proteomes" id="UP000568158">
    <property type="component" value="Unassembled WGS sequence"/>
</dbReference>
<evidence type="ECO:0000259" key="9">
    <source>
        <dbReference type="PROSITE" id="PS50089"/>
    </source>
</evidence>
<dbReference type="GO" id="GO:0016567">
    <property type="term" value="P:protein ubiquitination"/>
    <property type="evidence" value="ECO:0007669"/>
    <property type="project" value="TreeGrafter"/>
</dbReference>
<keyword evidence="5" id="KW-0862">Zinc</keyword>
<dbReference type="SMART" id="SM00240">
    <property type="entry name" value="FHA"/>
    <property type="match status" value="1"/>
</dbReference>
<feature type="compositionally biased region" description="Low complexity" evidence="7">
    <location>
        <begin position="25"/>
        <end position="34"/>
    </location>
</feature>
<feature type="compositionally biased region" description="Low complexity" evidence="7">
    <location>
        <begin position="408"/>
        <end position="426"/>
    </location>
</feature>
<evidence type="ECO:0000256" key="4">
    <source>
        <dbReference type="ARBA" id="ARBA00022786"/>
    </source>
</evidence>
<dbReference type="GO" id="GO:0032153">
    <property type="term" value="C:cell division site"/>
    <property type="evidence" value="ECO:0007669"/>
    <property type="project" value="TreeGrafter"/>
</dbReference>
<keyword evidence="3 6" id="KW-0863">Zinc-finger</keyword>
<gene>
    <name evidence="10" type="ORF">HII12_000314</name>
</gene>
<feature type="compositionally biased region" description="Basic and acidic residues" evidence="7">
    <location>
        <begin position="357"/>
        <end position="366"/>
    </location>
</feature>
<dbReference type="GO" id="GO:0008270">
    <property type="term" value="F:zinc ion binding"/>
    <property type="evidence" value="ECO:0007669"/>
    <property type="project" value="UniProtKB-KW"/>
</dbReference>
<evidence type="ECO:0000256" key="2">
    <source>
        <dbReference type="ARBA" id="ARBA00022723"/>
    </source>
</evidence>
<dbReference type="PROSITE" id="PS50089">
    <property type="entry name" value="ZF_RING_2"/>
    <property type="match status" value="1"/>
</dbReference>
<accession>A0A8H6EZK7</accession>
<name>A0A8H6EZK7_DEKBR</name>
<dbReference type="AlphaFoldDB" id="A0A8H6EZK7"/>
<dbReference type="PANTHER" id="PTHR15067:SF7">
    <property type="entry name" value="E3 UBIQUITIN-PROTEIN LIGASE DMA1-RELATED"/>
    <property type="match status" value="1"/>
</dbReference>
<feature type="region of interest" description="Disordered" evidence="7">
    <location>
        <begin position="21"/>
        <end position="95"/>
    </location>
</feature>
<dbReference type="GO" id="GO:0000151">
    <property type="term" value="C:ubiquitin ligase complex"/>
    <property type="evidence" value="ECO:0007669"/>
    <property type="project" value="TreeGrafter"/>
</dbReference>
<feature type="compositionally biased region" description="Polar residues" evidence="7">
    <location>
        <begin position="166"/>
        <end position="179"/>
    </location>
</feature>
<dbReference type="GO" id="GO:0006511">
    <property type="term" value="P:ubiquitin-dependent protein catabolic process"/>
    <property type="evidence" value="ECO:0007669"/>
    <property type="project" value="TreeGrafter"/>
</dbReference>
<sequence length="676" mass="72709">MSGAAKSSSIYKLTFPLFQSRKHSAVSSGGSSSTGRERSHLIRKLTGQSERTHSISGNSGTSGNSGYSSGNRSAAASSVSRISIGGPSPQAMHTVGRKSSVSGVFYNLVSSFRGGFSGTSSSSGSGGVYKNGVRAPANSENSDACEEENEAASGSRMPTQHDGRSTRLSCEDSTGANDHVSTAKCVPYTDVAISAEIVDLEAARPEEAPVPEAVRALRRSESRWLSIEGSRSSSIGGHNRFNAQAYNHSILTSPTMANINSYHGGSFTGRRSVTLLTGRPGSSAGTEEGSVGSEERGEIENEGSSEDRENEDNSEGRESNENEENVAVENTAASTESERHTQNEEIREVDENGIPANEHRSADECHGIPPCNEENEPVQEISVSSRDSHSATPSASNPVSASTNEQSTASAVAHEAAEAAETAETTPGTDSGENTATKKKMDAEGFYSIRLTPFIDHASTAPYMFFGPIIRRLKPGMRIPVGRYTEKCRSAATAPQGSSAPVVFKSKVVSRHHAQLSVDHEGRWYIKDVSSSSGTFLNHVRLSLANVESGEYNLGDSDILQFGMDYRGGSEEIYRCVKVKVELNFSWRRRGAKFSKEAHERLKELTLTKKDEDLSPCVICLGPIKPCQAVFVASCSHSWHYKCIRPLIVKNYPQFMCPNCKAICDIEADLDDEDEI</sequence>
<feature type="domain" description="RING-type" evidence="9">
    <location>
        <begin position="617"/>
        <end position="661"/>
    </location>
</feature>
<keyword evidence="4" id="KW-0833">Ubl conjugation pathway</keyword>
<dbReference type="InterPro" id="IPR013083">
    <property type="entry name" value="Znf_RING/FYVE/PHD"/>
</dbReference>
<evidence type="ECO:0000256" key="5">
    <source>
        <dbReference type="ARBA" id="ARBA00022833"/>
    </source>
</evidence>
<feature type="region of interest" description="Disordered" evidence="7">
    <location>
        <begin position="273"/>
        <end position="437"/>
    </location>
</feature>
<feature type="compositionally biased region" description="Polar residues" evidence="7">
    <location>
        <begin position="381"/>
        <end position="407"/>
    </location>
</feature>